<dbReference type="SMART" id="SM00343">
    <property type="entry name" value="ZnF_C2HC"/>
    <property type="match status" value="1"/>
</dbReference>
<comment type="caution">
    <text evidence="4">The sequence shown here is derived from an EMBL/GenBank/DDBJ whole genome shotgun (WGS) entry which is preliminary data.</text>
</comment>
<organism evidence="4">
    <name type="scientific">Tanacetum cinerariifolium</name>
    <name type="common">Dalmatian daisy</name>
    <name type="synonym">Chrysanthemum cinerariifolium</name>
    <dbReference type="NCBI Taxonomy" id="118510"/>
    <lineage>
        <taxon>Eukaryota</taxon>
        <taxon>Viridiplantae</taxon>
        <taxon>Streptophyta</taxon>
        <taxon>Embryophyta</taxon>
        <taxon>Tracheophyta</taxon>
        <taxon>Spermatophyta</taxon>
        <taxon>Magnoliopsida</taxon>
        <taxon>eudicotyledons</taxon>
        <taxon>Gunneridae</taxon>
        <taxon>Pentapetalae</taxon>
        <taxon>asterids</taxon>
        <taxon>campanulids</taxon>
        <taxon>Asterales</taxon>
        <taxon>Asteraceae</taxon>
        <taxon>Asteroideae</taxon>
        <taxon>Anthemideae</taxon>
        <taxon>Anthemidinae</taxon>
        <taxon>Tanacetum</taxon>
    </lineage>
</organism>
<keyword evidence="2" id="KW-1133">Transmembrane helix</keyword>
<accession>A0A6L2JXR5</accession>
<dbReference type="AlphaFoldDB" id="A0A6L2JXR5"/>
<dbReference type="Pfam" id="PF00098">
    <property type="entry name" value="zf-CCHC"/>
    <property type="match status" value="1"/>
</dbReference>
<gene>
    <name evidence="4" type="ORF">Tci_013889</name>
</gene>
<protein>
    <recommendedName>
        <fullName evidence="3">CCHC-type domain-containing protein</fullName>
    </recommendedName>
</protein>
<dbReference type="EMBL" id="BKCJ010001500">
    <property type="protein sequence ID" value="GEU41911.1"/>
    <property type="molecule type" value="Genomic_DNA"/>
</dbReference>
<dbReference type="SUPFAM" id="SSF57756">
    <property type="entry name" value="Retrovirus zinc finger-like domains"/>
    <property type="match status" value="1"/>
</dbReference>
<dbReference type="InterPro" id="IPR036875">
    <property type="entry name" value="Znf_CCHC_sf"/>
</dbReference>
<dbReference type="PROSITE" id="PS50158">
    <property type="entry name" value="ZF_CCHC"/>
    <property type="match status" value="1"/>
</dbReference>
<feature type="domain" description="CCHC-type" evidence="3">
    <location>
        <begin position="225"/>
        <end position="241"/>
    </location>
</feature>
<keyword evidence="1" id="KW-0862">Zinc</keyword>
<keyword evidence="2" id="KW-0472">Membrane</keyword>
<evidence type="ECO:0000256" key="1">
    <source>
        <dbReference type="PROSITE-ProRule" id="PRU00047"/>
    </source>
</evidence>
<dbReference type="GO" id="GO:0008270">
    <property type="term" value="F:zinc ion binding"/>
    <property type="evidence" value="ECO:0007669"/>
    <property type="project" value="UniProtKB-KW"/>
</dbReference>
<proteinExistence type="predicted"/>
<reference evidence="4" key="1">
    <citation type="journal article" date="2019" name="Sci. Rep.">
        <title>Draft genome of Tanacetum cinerariifolium, the natural source of mosquito coil.</title>
        <authorList>
            <person name="Yamashiro T."/>
            <person name="Shiraishi A."/>
            <person name="Satake H."/>
            <person name="Nakayama K."/>
        </authorList>
    </citation>
    <scope>NUCLEOTIDE SEQUENCE</scope>
</reference>
<name>A0A6L2JXR5_TANCI</name>
<keyword evidence="2" id="KW-0812">Transmembrane</keyword>
<keyword evidence="1" id="KW-0479">Metal-binding</keyword>
<dbReference type="Gene3D" id="4.10.60.10">
    <property type="entry name" value="Zinc finger, CCHC-type"/>
    <property type="match status" value="1"/>
</dbReference>
<evidence type="ECO:0000313" key="4">
    <source>
        <dbReference type="EMBL" id="GEU41911.1"/>
    </source>
</evidence>
<feature type="transmembrane region" description="Helical" evidence="2">
    <location>
        <begin position="55"/>
        <end position="74"/>
    </location>
</feature>
<sequence length="374" mass="42929">MDGEEMTNSIQNGDQPLLVIAQVSLAETAHNAPPTLKDLKFWTAEEKKTRKIDRLARYLLIQGFRMTFILLLIATKLLKTYGMLLKGRCVVLSMVNNMGKLSVVIRKTGDVNNDFGYKKKALVVTSYLLAFVAEKMKVRKRKVKVKVQSESEESDDEDTSDLKKITALLEKAFNRKKYYVKPTNNNLRTSSASFSANKKPEYVKSVEKKEDKRADEKKRDTSKVKCYNCKKEGHFANDCKKAKVKDYNYYKTKMLLAKKDSDEQVLLVEDQDWMESSSDSDQEINANMVFMAQIEKVLLDSDESSTSAKETITEIQKERVNINNINWEADFSKIKTSFQSLDPEIAYPGRFPNEVEISKTELKLEMSFEEGKMK</sequence>
<dbReference type="InterPro" id="IPR001878">
    <property type="entry name" value="Znf_CCHC"/>
</dbReference>
<evidence type="ECO:0000259" key="3">
    <source>
        <dbReference type="PROSITE" id="PS50158"/>
    </source>
</evidence>
<dbReference type="GO" id="GO:0003676">
    <property type="term" value="F:nucleic acid binding"/>
    <property type="evidence" value="ECO:0007669"/>
    <property type="project" value="InterPro"/>
</dbReference>
<keyword evidence="1" id="KW-0863">Zinc-finger</keyword>
<evidence type="ECO:0000256" key="2">
    <source>
        <dbReference type="SAM" id="Phobius"/>
    </source>
</evidence>